<protein>
    <recommendedName>
        <fullName evidence="1">HTH crp-type domain-containing protein</fullName>
    </recommendedName>
</protein>
<reference evidence="2 3" key="1">
    <citation type="submission" date="2019-07" db="EMBL/GenBank/DDBJ databases">
        <title>Full genome sequence of Sphingomonas sp. 4R-6-7(HKS19).</title>
        <authorList>
            <person name="Im W.-T."/>
        </authorList>
    </citation>
    <scope>NUCLEOTIDE SEQUENCE [LARGE SCALE GENOMIC DNA]</scope>
    <source>
        <strain evidence="2 3">HKS19</strain>
    </source>
</reference>
<dbReference type="AlphaFoldDB" id="A0A5B8LJM9"/>
<sequence>MAAGDRVATVPERMADHWRAGIFPLLNLFLTMHRSLTEHEEMGPSVLLIYCTVCVGNIQKLMRERNVPDAFVATAVLPREWVVPMSRSAIAAATGLPRETVRRHVGHLIDQGLLIEDPRGGVTIVPGAIQDRGYEPLLEKLLTEFARTGEALLRAGVIEVKPGG</sequence>
<dbReference type="EMBL" id="CP042306">
    <property type="protein sequence ID" value="QDZ08176.1"/>
    <property type="molecule type" value="Genomic_DNA"/>
</dbReference>
<organism evidence="2 3">
    <name type="scientific">Sphingomonas panacisoli</name>
    <dbReference type="NCBI Taxonomy" id="1813879"/>
    <lineage>
        <taxon>Bacteria</taxon>
        <taxon>Pseudomonadati</taxon>
        <taxon>Pseudomonadota</taxon>
        <taxon>Alphaproteobacteria</taxon>
        <taxon>Sphingomonadales</taxon>
        <taxon>Sphingomonadaceae</taxon>
        <taxon>Sphingomonas</taxon>
    </lineage>
</organism>
<dbReference type="KEGG" id="spai:FPZ24_12370"/>
<dbReference type="InterPro" id="IPR036390">
    <property type="entry name" value="WH_DNA-bd_sf"/>
</dbReference>
<dbReference type="InterPro" id="IPR012318">
    <property type="entry name" value="HTH_CRP"/>
</dbReference>
<dbReference type="RefSeq" id="WP_146572431.1">
    <property type="nucleotide sequence ID" value="NZ_CP042306.1"/>
</dbReference>
<dbReference type="GO" id="GO:0003677">
    <property type="term" value="F:DNA binding"/>
    <property type="evidence" value="ECO:0007669"/>
    <property type="project" value="InterPro"/>
</dbReference>
<evidence type="ECO:0000313" key="3">
    <source>
        <dbReference type="Proteomes" id="UP000315673"/>
    </source>
</evidence>
<dbReference type="InterPro" id="IPR036388">
    <property type="entry name" value="WH-like_DNA-bd_sf"/>
</dbReference>
<dbReference type="GO" id="GO:0006355">
    <property type="term" value="P:regulation of DNA-templated transcription"/>
    <property type="evidence" value="ECO:0007669"/>
    <property type="project" value="InterPro"/>
</dbReference>
<name>A0A5B8LJM9_9SPHN</name>
<dbReference type="Pfam" id="PF00325">
    <property type="entry name" value="Crp"/>
    <property type="match status" value="1"/>
</dbReference>
<dbReference type="SUPFAM" id="SSF46785">
    <property type="entry name" value="Winged helix' DNA-binding domain"/>
    <property type="match status" value="1"/>
</dbReference>
<evidence type="ECO:0000313" key="2">
    <source>
        <dbReference type="EMBL" id="QDZ08176.1"/>
    </source>
</evidence>
<dbReference type="SMART" id="SM00419">
    <property type="entry name" value="HTH_CRP"/>
    <property type="match status" value="1"/>
</dbReference>
<proteinExistence type="predicted"/>
<keyword evidence="3" id="KW-1185">Reference proteome</keyword>
<evidence type="ECO:0000259" key="1">
    <source>
        <dbReference type="SMART" id="SM00419"/>
    </source>
</evidence>
<dbReference type="Proteomes" id="UP000315673">
    <property type="component" value="Chromosome"/>
</dbReference>
<feature type="domain" description="HTH crp-type" evidence="1">
    <location>
        <begin position="77"/>
        <end position="126"/>
    </location>
</feature>
<gene>
    <name evidence="2" type="ORF">FPZ24_12370</name>
</gene>
<accession>A0A5B8LJM9</accession>
<dbReference type="Gene3D" id="1.10.10.10">
    <property type="entry name" value="Winged helix-like DNA-binding domain superfamily/Winged helix DNA-binding domain"/>
    <property type="match status" value="1"/>
</dbReference>
<dbReference type="OrthoDB" id="5600162at2"/>